<gene>
    <name evidence="1" type="ORF">EHUX00137_LOCUS40215</name>
</gene>
<reference evidence="1" key="1">
    <citation type="submission" date="2021-01" db="EMBL/GenBank/DDBJ databases">
        <authorList>
            <person name="Corre E."/>
            <person name="Pelletier E."/>
            <person name="Niang G."/>
            <person name="Scheremetjew M."/>
            <person name="Finn R."/>
            <person name="Kale V."/>
            <person name="Holt S."/>
            <person name="Cochrane G."/>
            <person name="Meng A."/>
            <person name="Brown T."/>
            <person name="Cohen L."/>
        </authorList>
    </citation>
    <scope>NUCLEOTIDE SEQUENCE</scope>
    <source>
        <strain evidence="1">379</strain>
    </source>
</reference>
<organism evidence="1">
    <name type="scientific">Emiliania huxleyi</name>
    <name type="common">Coccolithophore</name>
    <name type="synonym">Pontosphaera huxleyi</name>
    <dbReference type="NCBI Taxonomy" id="2903"/>
    <lineage>
        <taxon>Eukaryota</taxon>
        <taxon>Haptista</taxon>
        <taxon>Haptophyta</taxon>
        <taxon>Prymnesiophyceae</taxon>
        <taxon>Isochrysidales</taxon>
        <taxon>Noelaerhabdaceae</taxon>
        <taxon>Emiliania</taxon>
    </lineage>
</organism>
<proteinExistence type="predicted"/>
<protein>
    <submittedName>
        <fullName evidence="1">Uncharacterized protein</fullName>
    </submittedName>
</protein>
<dbReference type="AlphaFoldDB" id="A0A7S3WZT2"/>
<name>A0A7S3WZT2_EMIHU</name>
<accession>A0A7S3WZT2</accession>
<dbReference type="EMBL" id="HBIR01051538">
    <property type="protein sequence ID" value="CAE0587297.1"/>
    <property type="molecule type" value="Transcribed_RNA"/>
</dbReference>
<evidence type="ECO:0000313" key="1">
    <source>
        <dbReference type="EMBL" id="CAE0587297.1"/>
    </source>
</evidence>
<sequence length="105" mass="11134">MVLGIQWVAEKVGKCAKIDARKTATSYGQGLLDQGSSLAATARQEYTKSGVAAEAQKAKGMFNCIDQCMPDLDDAEVTTFANGCCICCVSSHHTPMEHSLACAIM</sequence>